<keyword evidence="7 9" id="KW-0811">Translocation</keyword>
<evidence type="ECO:0000313" key="12">
    <source>
        <dbReference type="Proteomes" id="UP000468687"/>
    </source>
</evidence>
<protein>
    <recommendedName>
        <fullName evidence="9">Protein translocase subunit SecE</fullName>
    </recommendedName>
</protein>
<dbReference type="InterPro" id="IPR038379">
    <property type="entry name" value="SecE_sf"/>
</dbReference>
<dbReference type="PANTHER" id="PTHR33910">
    <property type="entry name" value="PROTEIN TRANSLOCASE SUBUNIT SECE"/>
    <property type="match status" value="1"/>
</dbReference>
<dbReference type="GO" id="GO:0008320">
    <property type="term" value="F:protein transmembrane transporter activity"/>
    <property type="evidence" value="ECO:0007669"/>
    <property type="project" value="UniProtKB-UniRule"/>
</dbReference>
<dbReference type="Pfam" id="PF00584">
    <property type="entry name" value="SecE"/>
    <property type="match status" value="1"/>
</dbReference>
<feature type="transmembrane region" description="Helical" evidence="9">
    <location>
        <begin position="49"/>
        <end position="70"/>
    </location>
</feature>
<dbReference type="InterPro" id="IPR001901">
    <property type="entry name" value="Translocase_SecE/Sec61-g"/>
</dbReference>
<dbReference type="GO" id="GO:0005886">
    <property type="term" value="C:plasma membrane"/>
    <property type="evidence" value="ECO:0007669"/>
    <property type="project" value="UniProtKB-SubCell"/>
</dbReference>
<reference evidence="11 12" key="1">
    <citation type="journal article" date="2014" name="Int. J. Syst. Evol. Microbiol.">
        <title>Nocardioides zeae sp. nov., isolated from the stem of Zea mays.</title>
        <authorList>
            <person name="Glaeser S.P."/>
            <person name="McInroy J.A."/>
            <person name="Busse H.J."/>
            <person name="Kampfer P."/>
        </authorList>
    </citation>
    <scope>NUCLEOTIDE SEQUENCE [LARGE SCALE GENOMIC DNA]</scope>
    <source>
        <strain evidence="11 12">JCM 30728</strain>
    </source>
</reference>
<feature type="region of interest" description="Disordered" evidence="10">
    <location>
        <begin position="1"/>
        <end position="23"/>
    </location>
</feature>
<dbReference type="AlphaFoldDB" id="A0A6P0HPE2"/>
<keyword evidence="3 9" id="KW-1003">Cell membrane</keyword>
<dbReference type="GO" id="GO:0065002">
    <property type="term" value="P:intracellular protein transmembrane transport"/>
    <property type="evidence" value="ECO:0007669"/>
    <property type="project" value="UniProtKB-UniRule"/>
</dbReference>
<dbReference type="InterPro" id="IPR005807">
    <property type="entry name" value="SecE_bac"/>
</dbReference>
<dbReference type="GO" id="GO:0009306">
    <property type="term" value="P:protein secretion"/>
    <property type="evidence" value="ECO:0007669"/>
    <property type="project" value="UniProtKB-UniRule"/>
</dbReference>
<dbReference type="GO" id="GO:0006605">
    <property type="term" value="P:protein targeting"/>
    <property type="evidence" value="ECO:0007669"/>
    <property type="project" value="UniProtKB-UniRule"/>
</dbReference>
<evidence type="ECO:0000256" key="1">
    <source>
        <dbReference type="ARBA" id="ARBA00004370"/>
    </source>
</evidence>
<evidence type="ECO:0000256" key="4">
    <source>
        <dbReference type="ARBA" id="ARBA00022692"/>
    </source>
</evidence>
<dbReference type="GO" id="GO:0043952">
    <property type="term" value="P:protein transport by the Sec complex"/>
    <property type="evidence" value="ECO:0007669"/>
    <property type="project" value="UniProtKB-UniRule"/>
</dbReference>
<evidence type="ECO:0000256" key="7">
    <source>
        <dbReference type="ARBA" id="ARBA00023010"/>
    </source>
</evidence>
<keyword evidence="6 9" id="KW-1133">Transmembrane helix</keyword>
<keyword evidence="2 9" id="KW-0813">Transport</keyword>
<evidence type="ECO:0000256" key="8">
    <source>
        <dbReference type="ARBA" id="ARBA00023136"/>
    </source>
</evidence>
<dbReference type="NCBIfam" id="TIGR00964">
    <property type="entry name" value="secE_bact"/>
    <property type="match status" value="1"/>
</dbReference>
<dbReference type="RefSeq" id="WP_163773766.1">
    <property type="nucleotide sequence ID" value="NZ_JAAGXA010000015.1"/>
</dbReference>
<comment type="function">
    <text evidence="9">Essential subunit of the Sec protein translocation channel SecYEG. Clamps together the 2 halves of SecY. May contact the channel plug during translocation.</text>
</comment>
<keyword evidence="8 9" id="KW-0472">Membrane</keyword>
<comment type="caution">
    <text evidence="11">The sequence shown here is derived from an EMBL/GenBank/DDBJ whole genome shotgun (WGS) entry which is preliminary data.</text>
</comment>
<sequence length="88" mass="9600">MSDSRAVRSSKDDDAPGGEDKAVRTGPLTFYKQVVAELRKVVWPTQSQLVTYFAVVLVFVVVMIAIVSLLDLAFGKLAFEVFTTTSGD</sequence>
<keyword evidence="5 9" id="KW-0653">Protein transport</keyword>
<evidence type="ECO:0000256" key="5">
    <source>
        <dbReference type="ARBA" id="ARBA00022927"/>
    </source>
</evidence>
<evidence type="ECO:0000256" key="2">
    <source>
        <dbReference type="ARBA" id="ARBA00022448"/>
    </source>
</evidence>
<comment type="subunit">
    <text evidence="9">Component of the Sec protein translocase complex. Heterotrimer consisting of SecY, SecE and SecG subunits. The heterotrimers can form oligomers, although 1 heterotrimer is thought to be able to translocate proteins. Interacts with the ribosome. Interacts with SecDF, and other proteins may be involved. Interacts with SecA.</text>
</comment>
<keyword evidence="12" id="KW-1185">Reference proteome</keyword>
<organism evidence="11 12">
    <name type="scientific">Nocardioides zeae</name>
    <dbReference type="NCBI Taxonomy" id="1457234"/>
    <lineage>
        <taxon>Bacteria</taxon>
        <taxon>Bacillati</taxon>
        <taxon>Actinomycetota</taxon>
        <taxon>Actinomycetes</taxon>
        <taxon>Propionibacteriales</taxon>
        <taxon>Nocardioidaceae</taxon>
        <taxon>Nocardioides</taxon>
    </lineage>
</organism>
<evidence type="ECO:0000313" key="11">
    <source>
        <dbReference type="EMBL" id="NEN80107.1"/>
    </source>
</evidence>
<accession>A0A6P0HPE2</accession>
<dbReference type="Proteomes" id="UP000468687">
    <property type="component" value="Unassembled WGS sequence"/>
</dbReference>
<dbReference type="EMBL" id="JAAGXA010000015">
    <property type="protein sequence ID" value="NEN80107.1"/>
    <property type="molecule type" value="Genomic_DNA"/>
</dbReference>
<dbReference type="PROSITE" id="PS01067">
    <property type="entry name" value="SECE_SEC61G"/>
    <property type="match status" value="1"/>
</dbReference>
<name>A0A6P0HPE2_9ACTN</name>
<proteinExistence type="inferred from homology"/>
<evidence type="ECO:0000256" key="6">
    <source>
        <dbReference type="ARBA" id="ARBA00022989"/>
    </source>
</evidence>
<evidence type="ECO:0000256" key="10">
    <source>
        <dbReference type="SAM" id="MobiDB-lite"/>
    </source>
</evidence>
<dbReference type="PANTHER" id="PTHR33910:SF1">
    <property type="entry name" value="PROTEIN TRANSLOCASE SUBUNIT SECE"/>
    <property type="match status" value="1"/>
</dbReference>
<comment type="similarity">
    <text evidence="9">Belongs to the SecE/SEC61-gamma family.</text>
</comment>
<dbReference type="HAMAP" id="MF_00422">
    <property type="entry name" value="SecE"/>
    <property type="match status" value="1"/>
</dbReference>
<keyword evidence="4 9" id="KW-0812">Transmembrane</keyword>
<evidence type="ECO:0000256" key="3">
    <source>
        <dbReference type="ARBA" id="ARBA00022475"/>
    </source>
</evidence>
<dbReference type="Gene3D" id="1.20.5.1030">
    <property type="entry name" value="Preprotein translocase secy subunit"/>
    <property type="match status" value="1"/>
</dbReference>
<comment type="subcellular location">
    <subcellularLocation>
        <location evidence="9">Cell membrane</location>
        <topology evidence="9">Single-pass membrane protein</topology>
    </subcellularLocation>
    <subcellularLocation>
        <location evidence="1">Membrane</location>
    </subcellularLocation>
</comment>
<evidence type="ECO:0000256" key="9">
    <source>
        <dbReference type="HAMAP-Rule" id="MF_00422"/>
    </source>
</evidence>
<gene>
    <name evidence="9 11" type="primary">secE</name>
    <name evidence="11" type="ORF">G3T38_17730</name>
</gene>